<dbReference type="SMART" id="SM00049">
    <property type="entry name" value="DEP"/>
    <property type="match status" value="1"/>
</dbReference>
<dbReference type="GO" id="GO:0008277">
    <property type="term" value="P:regulation of G protein-coupled receptor signaling pathway"/>
    <property type="evidence" value="ECO:0007669"/>
    <property type="project" value="InterPro"/>
</dbReference>
<dbReference type="SMART" id="SM00315">
    <property type="entry name" value="RGS"/>
    <property type="match status" value="1"/>
</dbReference>
<dbReference type="AlphaFoldDB" id="V4CNQ9"/>
<evidence type="ECO:0008006" key="6">
    <source>
        <dbReference type="Google" id="ProtNLM"/>
    </source>
</evidence>
<evidence type="ECO:0000256" key="1">
    <source>
        <dbReference type="ARBA" id="ARBA00022700"/>
    </source>
</evidence>
<dbReference type="Gene3D" id="1.10.167.10">
    <property type="entry name" value="Regulator of G-protein Signalling 4, domain 2"/>
    <property type="match status" value="1"/>
</dbReference>
<dbReference type="GeneID" id="20230589"/>
<sequence>MIIIVYFQMDALIQEMQNATTGVPIKCQKTFLSTIPSVFTGFDVVNWLKKRLNIDENDSNEAAHIANLLCKFGYFFPVYESKVIVVKEDTSLYRFQCPYYWPSQAVEPNNVAYAIHLAKRSMRNKQKHGLEDYEQTALTKLQKMLCDKWKFICDQAQEQVSLAKERRRTDKAILDSQERAFWKVHRPPPGQTKYVEDGPKRNFQPSQMAARKRKNRDLLQKEVIHWRNAINRCRMKTSTAIESYLSRLEQFEDNDPFIAGVQPSNPWITEDTTYFDMNSDTIEIPTEQRIKKWSVSFHELLSDPIGLQEFENFLKKEYSQENIRFWAACEQLKFCPVSDIPSRVERIYEEFLTSGSSHEVNIDSKTMESVQINRKSAKPSRFTFEAAKEHIYTLMKKDSYPRFLRSDHYKTLLSNALTPFSKKK</sequence>
<dbReference type="Pfam" id="PF18148">
    <property type="entry name" value="RGS_DHEX"/>
    <property type="match status" value="1"/>
</dbReference>
<dbReference type="PRINTS" id="PR01301">
    <property type="entry name" value="RGSPROTEIN"/>
</dbReference>
<dbReference type="InterPro" id="IPR036390">
    <property type="entry name" value="WH_DNA-bd_sf"/>
</dbReference>
<organism evidence="4 5">
    <name type="scientific">Lottia gigantea</name>
    <name type="common">Giant owl limpet</name>
    <dbReference type="NCBI Taxonomy" id="225164"/>
    <lineage>
        <taxon>Eukaryota</taxon>
        <taxon>Metazoa</taxon>
        <taxon>Spiralia</taxon>
        <taxon>Lophotrochozoa</taxon>
        <taxon>Mollusca</taxon>
        <taxon>Gastropoda</taxon>
        <taxon>Patellogastropoda</taxon>
        <taxon>Lottioidea</taxon>
        <taxon>Lottiidae</taxon>
        <taxon>Lottia</taxon>
    </lineage>
</organism>
<gene>
    <name evidence="4" type="ORF">LOTGIDRAFT_110451</name>
</gene>
<name>V4CNQ9_LOTGI</name>
<dbReference type="GO" id="GO:0005737">
    <property type="term" value="C:cytoplasm"/>
    <property type="evidence" value="ECO:0007669"/>
    <property type="project" value="TreeGrafter"/>
</dbReference>
<dbReference type="GO" id="GO:0035556">
    <property type="term" value="P:intracellular signal transduction"/>
    <property type="evidence" value="ECO:0007669"/>
    <property type="project" value="InterPro"/>
</dbReference>
<dbReference type="PANTHER" id="PTHR45746">
    <property type="entry name" value="LP21163P"/>
    <property type="match status" value="1"/>
</dbReference>
<dbReference type="InterPro" id="IPR016137">
    <property type="entry name" value="RGS"/>
</dbReference>
<dbReference type="EMBL" id="KB199905">
    <property type="protein sequence ID" value="ESP04040.1"/>
    <property type="molecule type" value="Genomic_DNA"/>
</dbReference>
<evidence type="ECO:0000259" key="3">
    <source>
        <dbReference type="PROSITE" id="PS50186"/>
    </source>
</evidence>
<dbReference type="SUPFAM" id="SSF48670">
    <property type="entry name" value="Transducin (heterotrimeric G protein), gamma chain"/>
    <property type="match status" value="1"/>
</dbReference>
<dbReference type="OrthoDB" id="196547at2759"/>
<dbReference type="InterPro" id="IPR036388">
    <property type="entry name" value="WH-like_DNA-bd_sf"/>
</dbReference>
<dbReference type="SMART" id="SM01224">
    <property type="entry name" value="G_gamma"/>
    <property type="match status" value="1"/>
</dbReference>
<dbReference type="Pfam" id="PF00615">
    <property type="entry name" value="RGS"/>
    <property type="match status" value="1"/>
</dbReference>
<dbReference type="RefSeq" id="XP_009045522.1">
    <property type="nucleotide sequence ID" value="XM_009047274.1"/>
</dbReference>
<dbReference type="GO" id="GO:0009968">
    <property type="term" value="P:negative regulation of signal transduction"/>
    <property type="evidence" value="ECO:0007669"/>
    <property type="project" value="UniProtKB-KW"/>
</dbReference>
<dbReference type="SUPFAM" id="SSF48097">
    <property type="entry name" value="Regulator of G-protein signaling, RGS"/>
    <property type="match status" value="1"/>
</dbReference>
<dbReference type="PANTHER" id="PTHR45746:SF5">
    <property type="entry name" value="REGULATOR OF G-PROTEIN SIGNALING 7"/>
    <property type="match status" value="1"/>
</dbReference>
<dbReference type="InterPro" id="IPR047017">
    <property type="entry name" value="RGS6/7/9/11_DHEX_sf"/>
</dbReference>
<dbReference type="CTD" id="20230589"/>
<dbReference type="GO" id="GO:0043005">
    <property type="term" value="C:neuron projection"/>
    <property type="evidence" value="ECO:0007669"/>
    <property type="project" value="TreeGrafter"/>
</dbReference>
<keyword evidence="5" id="KW-1185">Reference proteome</keyword>
<dbReference type="Gene3D" id="1.10.10.10">
    <property type="entry name" value="Winged helix-like DNA-binding domain superfamily/Winged helix DNA-binding domain"/>
    <property type="match status" value="1"/>
</dbReference>
<dbReference type="InterPro" id="IPR036284">
    <property type="entry name" value="GGL_sf"/>
</dbReference>
<dbReference type="GO" id="GO:0005886">
    <property type="term" value="C:plasma membrane"/>
    <property type="evidence" value="ECO:0007669"/>
    <property type="project" value="TreeGrafter"/>
</dbReference>
<dbReference type="Gene3D" id="4.10.260.10">
    <property type="entry name" value="Transducin (heterotrimeric G protein), gamma chain"/>
    <property type="match status" value="1"/>
</dbReference>
<dbReference type="CDD" id="cd04450">
    <property type="entry name" value="DEP_RGS7-like"/>
    <property type="match status" value="1"/>
</dbReference>
<dbReference type="InterPro" id="IPR047016">
    <property type="entry name" value="RGS6/7/9/11"/>
</dbReference>
<dbReference type="InterPro" id="IPR000591">
    <property type="entry name" value="DEP_dom"/>
</dbReference>
<dbReference type="Gene3D" id="1.10.1240.60">
    <property type="match status" value="1"/>
</dbReference>
<dbReference type="GO" id="GO:0005096">
    <property type="term" value="F:GTPase activator activity"/>
    <property type="evidence" value="ECO:0007669"/>
    <property type="project" value="TreeGrafter"/>
</dbReference>
<dbReference type="InterPro" id="IPR044926">
    <property type="entry name" value="RGS_subdomain_2"/>
</dbReference>
<dbReference type="GO" id="GO:0007186">
    <property type="term" value="P:G protein-coupled receptor signaling pathway"/>
    <property type="evidence" value="ECO:0007669"/>
    <property type="project" value="InterPro"/>
</dbReference>
<protein>
    <recommendedName>
        <fullName evidence="6">Regulator of G-protein signaling 7</fullName>
    </recommendedName>
</protein>
<feature type="domain" description="DEP" evidence="3">
    <location>
        <begin position="19"/>
        <end position="97"/>
    </location>
</feature>
<dbReference type="Pfam" id="PF00631">
    <property type="entry name" value="G-gamma"/>
    <property type="match status" value="1"/>
</dbReference>
<dbReference type="FunFam" id="1.10.167.10:FF:000001">
    <property type="entry name" value="Putative regulator of g-protein signaling 12"/>
    <property type="match status" value="1"/>
</dbReference>
<dbReference type="SUPFAM" id="SSF46785">
    <property type="entry name" value="Winged helix' DNA-binding domain"/>
    <property type="match status" value="1"/>
</dbReference>
<dbReference type="STRING" id="225164.V4CNQ9"/>
<dbReference type="CDD" id="cd00068">
    <property type="entry name" value="GGL"/>
    <property type="match status" value="1"/>
</dbReference>
<keyword evidence="1" id="KW-0734">Signal transduction inhibitor</keyword>
<dbReference type="KEGG" id="lgi:LOTGIDRAFT_110451"/>
<dbReference type="SMART" id="SM00224">
    <property type="entry name" value="GGL"/>
    <property type="match status" value="1"/>
</dbReference>
<feature type="domain" description="RGS" evidence="2">
    <location>
        <begin position="296"/>
        <end position="413"/>
    </location>
</feature>
<evidence type="ECO:0000313" key="4">
    <source>
        <dbReference type="EMBL" id="ESP04040.1"/>
    </source>
</evidence>
<dbReference type="PROSITE" id="PS50132">
    <property type="entry name" value="RGS"/>
    <property type="match status" value="1"/>
</dbReference>
<proteinExistence type="predicted"/>
<reference evidence="4 5" key="1">
    <citation type="journal article" date="2013" name="Nature">
        <title>Insights into bilaterian evolution from three spiralian genomes.</title>
        <authorList>
            <person name="Simakov O."/>
            <person name="Marletaz F."/>
            <person name="Cho S.J."/>
            <person name="Edsinger-Gonzales E."/>
            <person name="Havlak P."/>
            <person name="Hellsten U."/>
            <person name="Kuo D.H."/>
            <person name="Larsson T."/>
            <person name="Lv J."/>
            <person name="Arendt D."/>
            <person name="Savage R."/>
            <person name="Osoegawa K."/>
            <person name="de Jong P."/>
            <person name="Grimwood J."/>
            <person name="Chapman J.A."/>
            <person name="Shapiro H."/>
            <person name="Aerts A."/>
            <person name="Otillar R.P."/>
            <person name="Terry A.Y."/>
            <person name="Boore J.L."/>
            <person name="Grigoriev I.V."/>
            <person name="Lindberg D.R."/>
            <person name="Seaver E.C."/>
            <person name="Weisblat D.A."/>
            <person name="Putnam N.H."/>
            <person name="Rokhsar D.S."/>
        </authorList>
    </citation>
    <scope>NUCLEOTIDE SEQUENCE [LARGE SCALE GENOMIC DNA]</scope>
</reference>
<evidence type="ECO:0000313" key="5">
    <source>
        <dbReference type="Proteomes" id="UP000030746"/>
    </source>
</evidence>
<evidence type="ECO:0000259" key="2">
    <source>
        <dbReference type="PROSITE" id="PS50132"/>
    </source>
</evidence>
<dbReference type="PROSITE" id="PS50186">
    <property type="entry name" value="DEP"/>
    <property type="match status" value="1"/>
</dbReference>
<dbReference type="InterPro" id="IPR040759">
    <property type="entry name" value="RGS_DHEX"/>
</dbReference>
<dbReference type="InterPro" id="IPR015898">
    <property type="entry name" value="G-protein_gamma-like_dom"/>
</dbReference>
<dbReference type="OMA" id="WISDEAS"/>
<dbReference type="InterPro" id="IPR036305">
    <property type="entry name" value="RGS_sf"/>
</dbReference>
<dbReference type="Pfam" id="PF00610">
    <property type="entry name" value="DEP"/>
    <property type="match status" value="1"/>
</dbReference>
<dbReference type="Proteomes" id="UP000030746">
    <property type="component" value="Unassembled WGS sequence"/>
</dbReference>
<dbReference type="HOGENOM" id="CLU_025092_0_0_1"/>
<accession>V4CNQ9</accession>